<dbReference type="AlphaFoldDB" id="A0AAV6T0T1"/>
<sequence length="106" mass="11568">MLMRMQPDTFNSTLVTCETLQMDVSSCPHSGRSAVWTANGAVSVTSEDEFSYSEFSSRLNATVQRHRSDTASVAPRTGLTQRSAAFTVSPCAQQAFYCSSTQAEEQ</sequence>
<accession>A0AAV6T0T1</accession>
<keyword evidence="2" id="KW-1185">Reference proteome</keyword>
<evidence type="ECO:0000313" key="1">
    <source>
        <dbReference type="EMBL" id="KAG7522991.1"/>
    </source>
</evidence>
<gene>
    <name evidence="1" type="ORF">JOB18_035609</name>
</gene>
<name>A0AAV6T0T1_SOLSE</name>
<reference evidence="1 2" key="1">
    <citation type="journal article" date="2021" name="Sci. Rep.">
        <title>Chromosome anchoring in Senegalese sole (Solea senegalensis) reveals sex-associated markers and genome rearrangements in flatfish.</title>
        <authorList>
            <person name="Guerrero-Cozar I."/>
            <person name="Gomez-Garrido J."/>
            <person name="Berbel C."/>
            <person name="Martinez-Blanch J.F."/>
            <person name="Alioto T."/>
            <person name="Claros M.G."/>
            <person name="Gagnaire P.A."/>
            <person name="Manchado M."/>
        </authorList>
    </citation>
    <scope>NUCLEOTIDE SEQUENCE [LARGE SCALE GENOMIC DNA]</scope>
    <source>
        <strain evidence="1">Sse05_10M</strain>
    </source>
</reference>
<evidence type="ECO:0000313" key="2">
    <source>
        <dbReference type="Proteomes" id="UP000693946"/>
    </source>
</evidence>
<dbReference type="EMBL" id="JAGKHQ010000002">
    <property type="protein sequence ID" value="KAG7522991.1"/>
    <property type="molecule type" value="Genomic_DNA"/>
</dbReference>
<protein>
    <submittedName>
        <fullName evidence="1">Uncharacterized protein</fullName>
    </submittedName>
</protein>
<dbReference type="Proteomes" id="UP000693946">
    <property type="component" value="Linkage Group LG10"/>
</dbReference>
<proteinExistence type="predicted"/>
<organism evidence="1 2">
    <name type="scientific">Solea senegalensis</name>
    <name type="common">Senegalese sole</name>
    <dbReference type="NCBI Taxonomy" id="28829"/>
    <lineage>
        <taxon>Eukaryota</taxon>
        <taxon>Metazoa</taxon>
        <taxon>Chordata</taxon>
        <taxon>Craniata</taxon>
        <taxon>Vertebrata</taxon>
        <taxon>Euteleostomi</taxon>
        <taxon>Actinopterygii</taxon>
        <taxon>Neopterygii</taxon>
        <taxon>Teleostei</taxon>
        <taxon>Neoteleostei</taxon>
        <taxon>Acanthomorphata</taxon>
        <taxon>Carangaria</taxon>
        <taxon>Pleuronectiformes</taxon>
        <taxon>Pleuronectoidei</taxon>
        <taxon>Soleidae</taxon>
        <taxon>Solea</taxon>
    </lineage>
</organism>
<comment type="caution">
    <text evidence="1">The sequence shown here is derived from an EMBL/GenBank/DDBJ whole genome shotgun (WGS) entry which is preliminary data.</text>
</comment>